<dbReference type="PANTHER" id="PTHR30050">
    <property type="entry name" value="CHROMOSOMAL REPLICATION INITIATOR PROTEIN DNAA"/>
    <property type="match status" value="1"/>
</dbReference>
<dbReference type="InterPro" id="IPR027417">
    <property type="entry name" value="P-loop_NTPase"/>
</dbReference>
<dbReference type="STRING" id="1265313.HRUBRA_00098"/>
<comment type="caution">
    <text evidence="3">The sequence shown here is derived from an EMBL/GenBank/DDBJ whole genome shotgun (WGS) entry which is preliminary data.</text>
</comment>
<keyword evidence="4" id="KW-1185">Reference proteome</keyword>
<name>A0A095XZS1_9GAMM</name>
<protein>
    <submittedName>
        <fullName evidence="3">DnaA regulatory inactivator Hda</fullName>
    </submittedName>
</protein>
<evidence type="ECO:0000259" key="2">
    <source>
        <dbReference type="Pfam" id="PF22688"/>
    </source>
</evidence>
<feature type="domain" description="Hda lid" evidence="2">
    <location>
        <begin position="163"/>
        <end position="227"/>
    </location>
</feature>
<dbReference type="Pfam" id="PF22688">
    <property type="entry name" value="Hda_lid"/>
    <property type="match status" value="1"/>
</dbReference>
<accession>A0A095XZS1</accession>
<evidence type="ECO:0000313" key="3">
    <source>
        <dbReference type="EMBL" id="KGE05276.1"/>
    </source>
</evidence>
<feature type="domain" description="Chromosomal replication initiator protein DnaA ATPAse" evidence="1">
    <location>
        <begin position="95"/>
        <end position="156"/>
    </location>
</feature>
<dbReference type="Gene3D" id="1.10.8.60">
    <property type="match status" value="1"/>
</dbReference>
<dbReference type="InterPro" id="IPR055199">
    <property type="entry name" value="Hda_lid"/>
</dbReference>
<dbReference type="HOGENOM" id="CLU_072265_1_1_6"/>
<evidence type="ECO:0000313" key="4">
    <source>
        <dbReference type="Proteomes" id="UP000029640"/>
    </source>
</evidence>
<dbReference type="eggNOG" id="COG0593">
    <property type="taxonomic scope" value="Bacteria"/>
</dbReference>
<dbReference type="SUPFAM" id="SSF52540">
    <property type="entry name" value="P-loop containing nucleoside triphosphate hydrolases"/>
    <property type="match status" value="1"/>
</dbReference>
<dbReference type="GO" id="GO:0032297">
    <property type="term" value="P:negative regulation of DNA-templated DNA replication initiation"/>
    <property type="evidence" value="ECO:0007669"/>
    <property type="project" value="InterPro"/>
</dbReference>
<proteinExistence type="predicted"/>
<evidence type="ECO:0000259" key="1">
    <source>
        <dbReference type="Pfam" id="PF00308"/>
    </source>
</evidence>
<dbReference type="RefSeq" id="WP_052094623.1">
    <property type="nucleotide sequence ID" value="NZ_KN234768.1"/>
</dbReference>
<dbReference type="OrthoDB" id="9784878at2"/>
<dbReference type="Gene3D" id="3.40.50.300">
    <property type="entry name" value="P-loop containing nucleotide triphosphate hydrolases"/>
    <property type="match status" value="1"/>
</dbReference>
<sequence>MAALAPRQLFLNLRPRDDATLENFLSLPGNSAALEALGSGGEDQVYLHGPADGGKSHLLQALCHAAGPGALYLPGSAVAAYPAEEVLSGAEGLALVCIDELDLLAGREDWEQALFHFYNRARESACRLCVAAARPPGTLPLELPDLRSRLAAGLVFALPAPDDAARRAILSFRAGRRGLRLAPELAGYILARAPRGLADLLAVLERLDQASLAARRPLTQPFVREVMSW</sequence>
<dbReference type="Proteomes" id="UP000029640">
    <property type="component" value="Unassembled WGS sequence"/>
</dbReference>
<gene>
    <name evidence="3" type="ORF">HRUBRA_00098</name>
</gene>
<dbReference type="InterPro" id="IPR017788">
    <property type="entry name" value="Hda"/>
</dbReference>
<dbReference type="Pfam" id="PF00308">
    <property type="entry name" value="Bac_DnaA"/>
    <property type="match status" value="1"/>
</dbReference>
<dbReference type="PANTHER" id="PTHR30050:SF5">
    <property type="entry name" value="DNAA REGULATORY INACTIVATOR HDA"/>
    <property type="match status" value="1"/>
</dbReference>
<dbReference type="GO" id="GO:0006270">
    <property type="term" value="P:DNA replication initiation"/>
    <property type="evidence" value="ECO:0007669"/>
    <property type="project" value="TreeGrafter"/>
</dbReference>
<organism evidence="3 4">
    <name type="scientific">Pseudohaliea rubra DSM 19751</name>
    <dbReference type="NCBI Taxonomy" id="1265313"/>
    <lineage>
        <taxon>Bacteria</taxon>
        <taxon>Pseudomonadati</taxon>
        <taxon>Pseudomonadota</taxon>
        <taxon>Gammaproteobacteria</taxon>
        <taxon>Cellvibrionales</taxon>
        <taxon>Halieaceae</taxon>
        <taxon>Pseudohaliea</taxon>
    </lineage>
</organism>
<reference evidence="3 4" key="1">
    <citation type="journal article" date="2014" name="Genome Announc.">
        <title>Genome Sequence of Gammaproteobacterial Pseudohaliea rubra Type Strain DSM 19751, Isolated from Coastal Seawater of the Mediterranean Sea.</title>
        <authorList>
            <person name="Spring S."/>
            <person name="Fiebig A."/>
            <person name="Riedel T."/>
            <person name="Goker M."/>
            <person name="Klenk H.P."/>
        </authorList>
    </citation>
    <scope>NUCLEOTIDE SEQUENCE [LARGE SCALE GENOMIC DNA]</scope>
    <source>
        <strain evidence="3 4">DSM 19751</strain>
    </source>
</reference>
<dbReference type="InterPro" id="IPR013317">
    <property type="entry name" value="DnaA_dom"/>
</dbReference>
<dbReference type="AlphaFoldDB" id="A0A095XZS1"/>
<dbReference type="EMBL" id="AUVB01000003">
    <property type="protein sequence ID" value="KGE05276.1"/>
    <property type="molecule type" value="Genomic_DNA"/>
</dbReference>
<dbReference type="NCBIfam" id="TIGR03420">
    <property type="entry name" value="DnaA_homol_Hda"/>
    <property type="match status" value="1"/>
</dbReference>